<name>A0A0A1TPW1_9HYPO</name>
<dbReference type="PANTHER" id="PTHR38790">
    <property type="entry name" value="2EXR DOMAIN-CONTAINING PROTEIN-RELATED"/>
    <property type="match status" value="1"/>
</dbReference>
<evidence type="ECO:0000313" key="3">
    <source>
        <dbReference type="EMBL" id="CEJ93770.1"/>
    </source>
</evidence>
<evidence type="ECO:0000256" key="1">
    <source>
        <dbReference type="SAM" id="MobiDB-lite"/>
    </source>
</evidence>
<dbReference type="Pfam" id="PF24864">
    <property type="entry name" value="DUF7730"/>
    <property type="match status" value="1"/>
</dbReference>
<protein>
    <recommendedName>
        <fullName evidence="2">DUF7730 domain-containing protein</fullName>
    </recommendedName>
</protein>
<proteinExistence type="predicted"/>
<dbReference type="STRING" id="1531966.A0A0A1TPW1"/>
<dbReference type="HOGENOM" id="CLU_039760_2_1_1"/>
<evidence type="ECO:0000259" key="2">
    <source>
        <dbReference type="Pfam" id="PF24864"/>
    </source>
</evidence>
<dbReference type="Proteomes" id="UP000039046">
    <property type="component" value="Unassembled WGS sequence"/>
</dbReference>
<gene>
    <name evidence="3" type="ORF">VHEMI09339</name>
</gene>
<dbReference type="AlphaFoldDB" id="A0A0A1TPW1"/>
<sequence length="407" mass="46120">MANRLAKWWSKSKKKDDEPSLDDGTPPTFPALPSQRPSILTPSSSQESLALEATSSSLFFQKLPPELRRRILEDAFGGHRVHIDLIYDHIPQQQATSVCGHGSLPLVSRDVGDTDLLQLDTKSPKKWLWRGSVCHRDSPNPGPEGHRIQPAHDQCRFGVTGSETCNSWPGTKPGKCQIGVLGWLQSCRQAYVEGIDVLYSTNTFHTASKPILLNASDVLLRQRLERIAAVELIWEMEEAPIWSGGGGQAYKTMRSFWDFLDAAPKLFPNARSMHISIQWKPQYKIQLPVTMSENYFGYAEGGILDRVETMARRLGPHVEDFSLAIPSSMYRPRRDRARRNGQKVEQAWKGGQLERYFHPVPGALHRDGYWIRLGLRDILMPRSQETIDSNNDPRLLQEDWIMFEPAG</sequence>
<feature type="domain" description="DUF7730" evidence="2">
    <location>
        <begin position="55"/>
        <end position="253"/>
    </location>
</feature>
<keyword evidence="4" id="KW-1185">Reference proteome</keyword>
<dbReference type="InterPro" id="IPR056632">
    <property type="entry name" value="DUF7730"/>
</dbReference>
<feature type="region of interest" description="Disordered" evidence="1">
    <location>
        <begin position="1"/>
        <end position="47"/>
    </location>
</feature>
<dbReference type="PANTHER" id="PTHR38790:SF4">
    <property type="entry name" value="2EXR DOMAIN-CONTAINING PROTEIN"/>
    <property type="match status" value="1"/>
</dbReference>
<evidence type="ECO:0000313" key="4">
    <source>
        <dbReference type="Proteomes" id="UP000039046"/>
    </source>
</evidence>
<reference evidence="3 4" key="1">
    <citation type="journal article" date="2015" name="Genome Announc.">
        <title>Draft Genome Sequence and Gene Annotation of the Entomopathogenic Fungus Verticillium hemipterigenum.</title>
        <authorList>
            <person name="Horn F."/>
            <person name="Habel A."/>
            <person name="Scharf D.H."/>
            <person name="Dworschak J."/>
            <person name="Brakhage A.A."/>
            <person name="Guthke R."/>
            <person name="Hertweck C."/>
            <person name="Linde J."/>
        </authorList>
    </citation>
    <scope>NUCLEOTIDE SEQUENCE [LARGE SCALE GENOMIC DNA]</scope>
</reference>
<dbReference type="OrthoDB" id="4935424at2759"/>
<accession>A0A0A1TPW1</accession>
<dbReference type="EMBL" id="CDHN01000006">
    <property type="protein sequence ID" value="CEJ93770.1"/>
    <property type="molecule type" value="Genomic_DNA"/>
</dbReference>
<organism evidence="3 4">
    <name type="scientific">[Torrubiella] hemipterigena</name>
    <dbReference type="NCBI Taxonomy" id="1531966"/>
    <lineage>
        <taxon>Eukaryota</taxon>
        <taxon>Fungi</taxon>
        <taxon>Dikarya</taxon>
        <taxon>Ascomycota</taxon>
        <taxon>Pezizomycotina</taxon>
        <taxon>Sordariomycetes</taxon>
        <taxon>Hypocreomycetidae</taxon>
        <taxon>Hypocreales</taxon>
        <taxon>Clavicipitaceae</taxon>
        <taxon>Clavicipitaceae incertae sedis</taxon>
        <taxon>'Torrubiella' clade</taxon>
    </lineage>
</organism>